<reference evidence="3" key="1">
    <citation type="submission" date="2022-10" db="EMBL/GenBank/DDBJ databases">
        <authorList>
            <person name="Chen Y."/>
            <person name="Dougan E. K."/>
            <person name="Chan C."/>
            <person name="Rhodes N."/>
            <person name="Thang M."/>
        </authorList>
    </citation>
    <scope>NUCLEOTIDE SEQUENCE</scope>
</reference>
<sequence>MPCQSLALATMTMLSWPVMSAPVAVIGCNPYLHPTRFIQISNGGATSVESCTASWDLHEVEFYDRNGNKLVVTAHSITETTEPHVASNVVDGDKSTYWAGNDEHGLSCSCWNSSKINKQAIQFVLPETYISRIEVYQGNNARSMGHFRVHCAGAGGNYRTDDVLEVHGSLDQTTLTFSDAGCFVTGSTAVAASSCGTESGGDGDAGDAGDADGGNGGNGDGGNTPDQANQADGTSLVDGAAPPAVRVWSAVVALLLTLG</sequence>
<protein>
    <submittedName>
        <fullName evidence="5">Glutathione S-transferase theta-1</fullName>
    </submittedName>
</protein>
<dbReference type="EMBL" id="CAMXCT020006646">
    <property type="protein sequence ID" value="CAL1170996.1"/>
    <property type="molecule type" value="Genomic_DNA"/>
</dbReference>
<dbReference type="EMBL" id="CAMXCT010006646">
    <property type="protein sequence ID" value="CAI4017621.1"/>
    <property type="molecule type" value="Genomic_DNA"/>
</dbReference>
<dbReference type="AlphaFoldDB" id="A0A9P1GMK8"/>
<evidence type="ECO:0000313" key="3">
    <source>
        <dbReference type="EMBL" id="CAI4017621.1"/>
    </source>
</evidence>
<evidence type="ECO:0000256" key="2">
    <source>
        <dbReference type="SAM" id="SignalP"/>
    </source>
</evidence>
<feature type="region of interest" description="Disordered" evidence="1">
    <location>
        <begin position="194"/>
        <end position="239"/>
    </location>
</feature>
<name>A0A9P1GMK8_9DINO</name>
<dbReference type="Gene3D" id="2.60.120.260">
    <property type="entry name" value="Galactose-binding domain-like"/>
    <property type="match status" value="1"/>
</dbReference>
<keyword evidence="6" id="KW-1185">Reference proteome</keyword>
<evidence type="ECO:0000313" key="5">
    <source>
        <dbReference type="EMBL" id="CAL4804933.1"/>
    </source>
</evidence>
<comment type="caution">
    <text evidence="3">The sequence shown here is derived from an EMBL/GenBank/DDBJ whole genome shotgun (WGS) entry which is preliminary data.</text>
</comment>
<feature type="compositionally biased region" description="Gly residues" evidence="1">
    <location>
        <begin position="211"/>
        <end position="222"/>
    </location>
</feature>
<evidence type="ECO:0000313" key="4">
    <source>
        <dbReference type="EMBL" id="CAL1170996.1"/>
    </source>
</evidence>
<proteinExistence type="predicted"/>
<dbReference type="InterPro" id="IPR008979">
    <property type="entry name" value="Galactose-bd-like_sf"/>
</dbReference>
<dbReference type="Proteomes" id="UP001152797">
    <property type="component" value="Unassembled WGS sequence"/>
</dbReference>
<keyword evidence="2" id="KW-0732">Signal</keyword>
<reference evidence="4" key="2">
    <citation type="submission" date="2024-04" db="EMBL/GenBank/DDBJ databases">
        <authorList>
            <person name="Chen Y."/>
            <person name="Shah S."/>
            <person name="Dougan E. K."/>
            <person name="Thang M."/>
            <person name="Chan C."/>
        </authorList>
    </citation>
    <scope>NUCLEOTIDE SEQUENCE [LARGE SCALE GENOMIC DNA]</scope>
</reference>
<feature type="compositionally biased region" description="Polar residues" evidence="1">
    <location>
        <begin position="224"/>
        <end position="233"/>
    </location>
</feature>
<dbReference type="SUPFAM" id="SSF49785">
    <property type="entry name" value="Galactose-binding domain-like"/>
    <property type="match status" value="1"/>
</dbReference>
<evidence type="ECO:0000256" key="1">
    <source>
        <dbReference type="SAM" id="MobiDB-lite"/>
    </source>
</evidence>
<accession>A0A9P1GMK8</accession>
<gene>
    <name evidence="3" type="ORF">C1SCF055_LOCUS42252</name>
</gene>
<dbReference type="EMBL" id="CAMXCT030006646">
    <property type="protein sequence ID" value="CAL4804933.1"/>
    <property type="molecule type" value="Genomic_DNA"/>
</dbReference>
<organism evidence="3">
    <name type="scientific">Cladocopium goreaui</name>
    <dbReference type="NCBI Taxonomy" id="2562237"/>
    <lineage>
        <taxon>Eukaryota</taxon>
        <taxon>Sar</taxon>
        <taxon>Alveolata</taxon>
        <taxon>Dinophyceae</taxon>
        <taxon>Suessiales</taxon>
        <taxon>Symbiodiniaceae</taxon>
        <taxon>Cladocopium</taxon>
    </lineage>
</organism>
<evidence type="ECO:0000313" key="6">
    <source>
        <dbReference type="Proteomes" id="UP001152797"/>
    </source>
</evidence>
<feature type="signal peptide" evidence="2">
    <location>
        <begin position="1"/>
        <end position="20"/>
    </location>
</feature>
<feature type="chain" id="PRO_5043273004" evidence="2">
    <location>
        <begin position="21"/>
        <end position="259"/>
    </location>
</feature>